<gene>
    <name evidence="1" type="ORF">METZ01_LOCUS454947</name>
</gene>
<proteinExistence type="predicted"/>
<accession>A0A383A385</accession>
<sequence length="59" mass="6548">MAKVIAVEVNPVRLRVEHLQREARESEGPPEVLLVAHQLAARPDVEVEGSELVSPLQRV</sequence>
<name>A0A383A385_9ZZZZ</name>
<dbReference type="AlphaFoldDB" id="A0A383A385"/>
<organism evidence="1">
    <name type="scientific">marine metagenome</name>
    <dbReference type="NCBI Taxonomy" id="408172"/>
    <lineage>
        <taxon>unclassified sequences</taxon>
        <taxon>metagenomes</taxon>
        <taxon>ecological metagenomes</taxon>
    </lineage>
</organism>
<protein>
    <submittedName>
        <fullName evidence="1">Uncharacterized protein</fullName>
    </submittedName>
</protein>
<dbReference type="EMBL" id="UINC01188729">
    <property type="protein sequence ID" value="SVE02093.1"/>
    <property type="molecule type" value="Genomic_DNA"/>
</dbReference>
<reference evidence="1" key="1">
    <citation type="submission" date="2018-05" db="EMBL/GenBank/DDBJ databases">
        <authorList>
            <person name="Lanie J.A."/>
            <person name="Ng W.-L."/>
            <person name="Kazmierczak K.M."/>
            <person name="Andrzejewski T.M."/>
            <person name="Davidsen T.M."/>
            <person name="Wayne K.J."/>
            <person name="Tettelin H."/>
            <person name="Glass J.I."/>
            <person name="Rusch D."/>
            <person name="Podicherti R."/>
            <person name="Tsui H.-C.T."/>
            <person name="Winkler M.E."/>
        </authorList>
    </citation>
    <scope>NUCLEOTIDE SEQUENCE</scope>
</reference>
<evidence type="ECO:0000313" key="1">
    <source>
        <dbReference type="EMBL" id="SVE02093.1"/>
    </source>
</evidence>